<dbReference type="Gene3D" id="3.20.20.190">
    <property type="entry name" value="Phosphatidylinositol (PI) phosphodiesterase"/>
    <property type="match status" value="1"/>
</dbReference>
<dbReference type="InterPro" id="IPR017946">
    <property type="entry name" value="PLC-like_Pdiesterase_TIM-brl"/>
</dbReference>
<dbReference type="PROSITE" id="PS51704">
    <property type="entry name" value="GP_PDE"/>
    <property type="match status" value="1"/>
</dbReference>
<reference evidence="3 4" key="1">
    <citation type="submission" date="2020-06" db="EMBL/GenBank/DDBJ databases">
        <title>Dyadobacter sandarakinus sp. nov., isolated from the soil of the Arctic Yellow River Station.</title>
        <authorList>
            <person name="Zhang Y."/>
            <person name="Peng F."/>
        </authorList>
    </citation>
    <scope>NUCLEOTIDE SEQUENCE [LARGE SCALE GENOMIC DNA]</scope>
    <source>
        <strain evidence="3 4">Q3-56</strain>
    </source>
</reference>
<feature type="chain" id="PRO_5045304669" description="GP-PDE domain-containing protein" evidence="1">
    <location>
        <begin position="28"/>
        <end position="271"/>
    </location>
</feature>
<evidence type="ECO:0000256" key="1">
    <source>
        <dbReference type="SAM" id="SignalP"/>
    </source>
</evidence>
<dbReference type="InterPro" id="IPR030395">
    <property type="entry name" value="GP_PDE_dom"/>
</dbReference>
<keyword evidence="4" id="KW-1185">Reference proteome</keyword>
<sequence>MNARLLFQALRTLLMGMPMLLTSPAWTQPVSYSLIAHRGGVTGGKYTENGLPALEEAAKEGYAMIETDLRVTADGVLIANHDADFRRFYGVEKKVTETRWQDIKKLKSSLDGNSPLLLEDILSYCHTHKLGIMLDNKIAGLDTILFNKVIGLLDRYDLRSTALMIGTDESTAFFTGKIRLSCSRTQLEENMKKPGYRAADYFFFERPARLTQEDVTWARSNGIMLVAAINKFHYNQSGDMLTDAAADCRRMLTSGVSWFQIDSDFRHFFER</sequence>
<gene>
    <name evidence="3" type="ORF">HWI92_06245</name>
</gene>
<dbReference type="PANTHER" id="PTHR46320">
    <property type="entry name" value="GLYCEROPHOSPHODIESTER PHOSPHODIESTERASE 1"/>
    <property type="match status" value="1"/>
</dbReference>
<dbReference type="Pfam" id="PF03009">
    <property type="entry name" value="GDPD"/>
    <property type="match status" value="1"/>
</dbReference>
<evidence type="ECO:0000259" key="2">
    <source>
        <dbReference type="PROSITE" id="PS51704"/>
    </source>
</evidence>
<feature type="signal peptide" evidence="1">
    <location>
        <begin position="1"/>
        <end position="27"/>
    </location>
</feature>
<accession>A0ABX7I4V2</accession>
<feature type="domain" description="GP-PDE" evidence="2">
    <location>
        <begin position="32"/>
        <end position="271"/>
    </location>
</feature>
<proteinExistence type="predicted"/>
<dbReference type="EMBL" id="CP056775">
    <property type="protein sequence ID" value="QRR00537.1"/>
    <property type="molecule type" value="Genomic_DNA"/>
</dbReference>
<protein>
    <recommendedName>
        <fullName evidence="2">GP-PDE domain-containing protein</fullName>
    </recommendedName>
</protein>
<name>A0ABX7I4V2_9BACT</name>
<dbReference type="SUPFAM" id="SSF51695">
    <property type="entry name" value="PLC-like phosphodiesterases"/>
    <property type="match status" value="1"/>
</dbReference>
<evidence type="ECO:0000313" key="3">
    <source>
        <dbReference type="EMBL" id="QRR00537.1"/>
    </source>
</evidence>
<keyword evidence="1" id="KW-0732">Signal</keyword>
<dbReference type="RefSeq" id="WP_204661696.1">
    <property type="nucleotide sequence ID" value="NZ_CP056775.1"/>
</dbReference>
<dbReference type="Proteomes" id="UP000612680">
    <property type="component" value="Chromosome"/>
</dbReference>
<dbReference type="PANTHER" id="PTHR46320:SF1">
    <property type="entry name" value="GLYCEROPHOSPHODIESTER PHOSPHODIESTERASE 1"/>
    <property type="match status" value="1"/>
</dbReference>
<organism evidence="3 4">
    <name type="scientific">Dyadobacter sandarakinus</name>
    <dbReference type="NCBI Taxonomy" id="2747268"/>
    <lineage>
        <taxon>Bacteria</taxon>
        <taxon>Pseudomonadati</taxon>
        <taxon>Bacteroidota</taxon>
        <taxon>Cytophagia</taxon>
        <taxon>Cytophagales</taxon>
        <taxon>Spirosomataceae</taxon>
        <taxon>Dyadobacter</taxon>
    </lineage>
</organism>
<evidence type="ECO:0000313" key="4">
    <source>
        <dbReference type="Proteomes" id="UP000612680"/>
    </source>
</evidence>